<feature type="compositionally biased region" description="Low complexity" evidence="10">
    <location>
        <begin position="1175"/>
        <end position="1217"/>
    </location>
</feature>
<keyword evidence="5" id="KW-0040">ANK repeat</keyword>
<keyword evidence="6" id="KW-0010">Activator</keyword>
<feature type="compositionally biased region" description="Low complexity" evidence="10">
    <location>
        <begin position="1839"/>
        <end position="1869"/>
    </location>
</feature>
<evidence type="ECO:0000256" key="1">
    <source>
        <dbReference type="ARBA" id="ARBA00004123"/>
    </source>
</evidence>
<feature type="compositionally biased region" description="Polar residues" evidence="10">
    <location>
        <begin position="1917"/>
        <end position="1934"/>
    </location>
</feature>
<evidence type="ECO:0000256" key="9">
    <source>
        <dbReference type="ARBA" id="ARBA00029480"/>
    </source>
</evidence>
<keyword evidence="8" id="KW-0539">Nucleus</keyword>
<dbReference type="InterPro" id="IPR036770">
    <property type="entry name" value="Ankyrin_rpt-contain_sf"/>
</dbReference>
<feature type="compositionally biased region" description="Basic and acidic residues" evidence="10">
    <location>
        <begin position="1448"/>
        <end position="1460"/>
    </location>
</feature>
<comment type="subunit">
    <text evidence="9">May interact with calmodulin.</text>
</comment>
<feature type="compositionally biased region" description="Polar residues" evidence="10">
    <location>
        <begin position="1269"/>
        <end position="1279"/>
    </location>
</feature>
<dbReference type="PANTHER" id="PTHR23335">
    <property type="entry name" value="CALMODULIN-BINDING TRANSCRIPTION ACTIVATOR CAMTA"/>
    <property type="match status" value="1"/>
</dbReference>
<evidence type="ECO:0000313" key="12">
    <source>
        <dbReference type="Proteomes" id="UP000069272"/>
    </source>
</evidence>
<feature type="compositionally biased region" description="Polar residues" evidence="10">
    <location>
        <begin position="442"/>
        <end position="466"/>
    </location>
</feature>
<dbReference type="GO" id="GO:0003690">
    <property type="term" value="F:double-stranded DNA binding"/>
    <property type="evidence" value="ECO:0007669"/>
    <property type="project" value="TreeGrafter"/>
</dbReference>
<dbReference type="GO" id="GO:0003712">
    <property type="term" value="F:transcription coregulator activity"/>
    <property type="evidence" value="ECO:0007669"/>
    <property type="project" value="TreeGrafter"/>
</dbReference>
<feature type="region of interest" description="Disordered" evidence="10">
    <location>
        <begin position="1806"/>
        <end position="1827"/>
    </location>
</feature>
<dbReference type="Pfam" id="PF01833">
    <property type="entry name" value="TIG"/>
    <property type="match status" value="1"/>
</dbReference>
<feature type="compositionally biased region" description="Polar residues" evidence="10">
    <location>
        <begin position="1667"/>
        <end position="1685"/>
    </location>
</feature>
<feature type="compositionally biased region" description="Low complexity" evidence="10">
    <location>
        <begin position="650"/>
        <end position="674"/>
    </location>
</feature>
<feature type="compositionally biased region" description="Gly residues" evidence="10">
    <location>
        <begin position="242"/>
        <end position="262"/>
    </location>
</feature>
<feature type="region of interest" description="Disordered" evidence="10">
    <location>
        <begin position="1373"/>
        <end position="1516"/>
    </location>
</feature>
<dbReference type="PROSITE" id="PS51437">
    <property type="entry name" value="CG_1"/>
    <property type="match status" value="1"/>
</dbReference>
<feature type="compositionally biased region" description="Low complexity" evidence="10">
    <location>
        <begin position="1281"/>
        <end position="1291"/>
    </location>
</feature>
<feature type="compositionally biased region" description="Low complexity" evidence="10">
    <location>
        <begin position="467"/>
        <end position="478"/>
    </location>
</feature>
<dbReference type="Gene3D" id="1.25.40.20">
    <property type="entry name" value="Ankyrin repeat-containing domain"/>
    <property type="match status" value="1"/>
</dbReference>
<keyword evidence="3" id="KW-0677">Repeat</keyword>
<dbReference type="VEuPathDB" id="VectorBase:AALB20_036362"/>
<dbReference type="Pfam" id="PF03859">
    <property type="entry name" value="CG-1"/>
    <property type="match status" value="1"/>
</dbReference>
<feature type="compositionally biased region" description="Basic and acidic residues" evidence="10">
    <location>
        <begin position="1897"/>
        <end position="1906"/>
    </location>
</feature>
<dbReference type="Gene3D" id="1.20.5.190">
    <property type="match status" value="1"/>
</dbReference>
<reference evidence="11" key="2">
    <citation type="submission" date="2022-08" db="UniProtKB">
        <authorList>
            <consortium name="EnsemblMetazoa"/>
        </authorList>
    </citation>
    <scope>IDENTIFICATION</scope>
    <source>
        <strain evidence="11">STECLA/ALBI9_A</strain>
    </source>
</reference>
<feature type="compositionally biased region" description="Gly residues" evidence="10">
    <location>
        <begin position="538"/>
        <end position="547"/>
    </location>
</feature>
<dbReference type="InterPro" id="IPR002909">
    <property type="entry name" value="IPT_dom"/>
</dbReference>
<dbReference type="GO" id="GO:0048731">
    <property type="term" value="P:system development"/>
    <property type="evidence" value="ECO:0007669"/>
    <property type="project" value="UniProtKB-ARBA"/>
</dbReference>
<dbReference type="InterPro" id="IPR005559">
    <property type="entry name" value="CG-1_dom"/>
</dbReference>
<feature type="region of interest" description="Disordered" evidence="10">
    <location>
        <begin position="593"/>
        <end position="675"/>
    </location>
</feature>
<dbReference type="Proteomes" id="UP000069272">
    <property type="component" value="Chromosome 3L"/>
</dbReference>
<dbReference type="Gene3D" id="2.60.40.10">
    <property type="entry name" value="Immunoglobulins"/>
    <property type="match status" value="1"/>
</dbReference>
<dbReference type="GO" id="GO:0006357">
    <property type="term" value="P:regulation of transcription by RNA polymerase II"/>
    <property type="evidence" value="ECO:0007669"/>
    <property type="project" value="TreeGrafter"/>
</dbReference>
<keyword evidence="7" id="KW-0804">Transcription</keyword>
<dbReference type="GO" id="GO:0005634">
    <property type="term" value="C:nucleus"/>
    <property type="evidence" value="ECO:0007669"/>
    <property type="project" value="UniProtKB-SubCell"/>
</dbReference>
<feature type="compositionally biased region" description="Low complexity" evidence="10">
    <location>
        <begin position="402"/>
        <end position="411"/>
    </location>
</feature>
<feature type="compositionally biased region" description="Polar residues" evidence="10">
    <location>
        <begin position="1873"/>
        <end position="1882"/>
    </location>
</feature>
<name>A0A182FC75_ANOAL</name>
<feature type="compositionally biased region" description="Polar residues" evidence="10">
    <location>
        <begin position="1495"/>
        <end position="1516"/>
    </location>
</feature>
<dbReference type="Pfam" id="PF12796">
    <property type="entry name" value="Ank_2"/>
    <property type="match status" value="1"/>
</dbReference>
<dbReference type="InterPro" id="IPR002110">
    <property type="entry name" value="Ankyrin_rpt"/>
</dbReference>
<feature type="compositionally biased region" description="Polar residues" evidence="10">
    <location>
        <begin position="1377"/>
        <end position="1395"/>
    </location>
</feature>
<feature type="compositionally biased region" description="Polar residues" evidence="10">
    <location>
        <begin position="1153"/>
        <end position="1174"/>
    </location>
</feature>
<dbReference type="EnsemblMetazoa" id="AALB004109-RA">
    <property type="protein sequence ID" value="AALB004109-PA"/>
    <property type="gene ID" value="AALB004109"/>
</dbReference>
<feature type="compositionally biased region" description="Polar residues" evidence="10">
    <location>
        <begin position="837"/>
        <end position="865"/>
    </location>
</feature>
<feature type="region of interest" description="Disordered" evidence="10">
    <location>
        <begin position="1839"/>
        <end position="1906"/>
    </location>
</feature>
<feature type="compositionally biased region" description="Low complexity" evidence="10">
    <location>
        <begin position="1239"/>
        <end position="1254"/>
    </location>
</feature>
<comment type="subcellular location">
    <subcellularLocation>
        <location evidence="1">Nucleus</location>
    </subcellularLocation>
</comment>
<dbReference type="SUPFAM" id="SSF48403">
    <property type="entry name" value="Ankyrin repeat"/>
    <property type="match status" value="1"/>
</dbReference>
<sequence>MFSLILQEIAAILISFDKHSEWQSKEVKTRYERLTISHPHPFTHRPKSGSMLLYSRKKVRYRRDGYCWKKRKDGKTTREDHMKLKVQGTECIYGCYVHSAILPTFHRRCYWLLQNPDIVLVHYLNVPYPDDNKMAVITPNLALWGDKKEWTKEELVSQLKPMFFSEDEPDTANEIEISTAETVETIVSQLMEKQRMARQTALVKQLECGCPDASCADGKSCSHPMRRISAAKSVQELQQGKRTGGGGGSGGGGGGPSDGHIGGTAPNVLIGSRMYPRWLDNRRMATGRVEQQQQQQQHNTILDPNGARAITPKTLDTSMHFQVIPTSSQGLSSQNSIRASNQSAAAAHLVGQLGGTVGGGNPSSQLTSVVSGHITNGLAGQPQANHLQAAGHRPTMIITSNQHQPQQQQQHHPQHHHPQQHQQQQSHPHAHHGHPQQQQQHSLTMNGNSNTSNVNQLAALGHSNQVSGASAQSASAAGTGDGRASNSSSGPSADHKTGGQNGSNGNENPHIPQPSNAPNRSPHQRELRDSASTAAGSTNGGVNGGSVSGNNRAGAGGSAVVTSTPPLVLSLSQNMGQPGSLLILNGQQQQQQQHSSYVCQPNQHQANGGSEVKDADQGQSVKTEASGKQEMMDASSSPVQSTLSHRQTVTSSSSCTTSATSTATTTTTGSGTSCTEKHSFESIFGYQEHHHHHHQSVMASPVRGLENGGGGGAGGQPSHHDNLPFFNETLDLSQEDIQKTLTANMPLGGHVGTGHDTSTPTDDAMNGEINPMDFIESCVDNHGTVDDDVFVNLDAFDMLVEFPELELDAKSDYLRESSSASAVVVTASGEKAGRETSAGSVTSDHRQSTGAEQMTSFKLTNGTGEQQQQQQQPIPASSGSTITDFSPEWAYPEGGIKVLVTGPWSTSSSYSVLFDSFPVPTTLVQDGVLRCYCPAHEVGVVTLQVACDGFVISNAVNFEYKSPPKFETKCEGNGNDMLYRFNLLNRLESIDEKLQIKVEPGELPEDTLLYKQHNFEDRLVSYCETLTSKMWRSVTPSPFIDKHRGMTLLHLAAALGYAKLVRTMLTWKAENSNVILEAEIDALSQDKDGHTPLTLACARGHTETAIMLYKWNQNALNVRTNAQKSPVEIALDYGHSELARELERQETERKQLQQRTPTSASIPTLASITSSSTVTPSKAGSGATTTGSSAHTASGSNHSSNSSSPSASPPQSSCSSGTDQECKAGPFAGVDLLGKLNESSGSNSSNSSNINGSNAADTSSDGPGDSGKSADSNNNSVQQAGHGSSGSSLHDGSSMHHYLTLNQIFSYGEGGSDSCSNDNFGLVTAFNQSLSPNALSPYSDMKGSCSSSGSQMVGGGGGGSGCSSSQTGAGGLHYGLENTNSNPMLSNALSPNSDSNRSHDGVFLRPGAVFTSQSPPGARLSKRSSIDSGINMDSRSGAGGLSGRSGKSFRDAQRLNRTDRSMSLPLGSGSSFGLGSTGSGKSIASSSATERETDSFSLSLSERTTESPSQISSNTSLLSPLRKMDFALCEVSATETSPMCEDVDSLQEDDCCHRPHPDGMDLSQGGSGSGGPTGSTVGDSDAKVLTLAEQIIAAMPERIKNESEETMYLGSPLPESLNEDTSGMGILSDTFMQPLLDSLPSSQFDQEFNFEFSDHNYRYHDVGTPCSSLSPASSGPLQSPASYSIPQDHPVGSPSPPPTTQDFTEFLQSSNTAARPFEADFSNLKLNDREQRELYEAAKCIQKAYRSYKGRKSRMEEQDKERTAAVVIQNYYRRYKQYAYYRQMTQAALIIQNGYRSYCENKRFKKSQSAQQNQQPETSSEEDKASSQCIETYYQNYRNEQQQQQSPQQQQQNNQHSGSSSKEPSPSGPLKRTYSQRTQNQAARKIQQFMRQSKNKLQRERVEKERLVHLRRVEYLQSLQYHEQPEAQPTSGPK</sequence>
<comment type="similarity">
    <text evidence="2">Belongs to the CAMTA family.</text>
</comment>
<evidence type="ECO:0000256" key="6">
    <source>
        <dbReference type="ARBA" id="ARBA00023159"/>
    </source>
</evidence>
<feature type="compositionally biased region" description="Low complexity" evidence="10">
    <location>
        <begin position="1479"/>
        <end position="1488"/>
    </location>
</feature>
<feature type="compositionally biased region" description="Polar residues" evidence="10">
    <location>
        <begin position="594"/>
        <end position="608"/>
    </location>
</feature>
<dbReference type="VEuPathDB" id="VectorBase:AALB004109"/>
<evidence type="ECO:0000256" key="8">
    <source>
        <dbReference type="ARBA" id="ARBA00023242"/>
    </source>
</evidence>
<feature type="region of interest" description="Disordered" evidence="10">
    <location>
        <begin position="1144"/>
        <end position="1220"/>
    </location>
</feature>
<dbReference type="PANTHER" id="PTHR23335:SF1">
    <property type="entry name" value="CALMODULIN-BINDING TRANSCRIPTION ACTIVATOR, ISOFORM F"/>
    <property type="match status" value="1"/>
</dbReference>
<evidence type="ECO:0000256" key="4">
    <source>
        <dbReference type="ARBA" id="ARBA00023015"/>
    </source>
</evidence>
<keyword evidence="12" id="KW-1185">Reference proteome</keyword>
<evidence type="ECO:0000256" key="3">
    <source>
        <dbReference type="ARBA" id="ARBA00022737"/>
    </source>
</evidence>
<keyword evidence="4" id="KW-0805">Transcription regulation</keyword>
<feature type="region of interest" description="Disordered" evidence="10">
    <location>
        <begin position="1667"/>
        <end position="1701"/>
    </location>
</feature>
<accession>A0A182FC75</accession>
<feature type="region of interest" description="Disordered" evidence="10">
    <location>
        <begin position="825"/>
        <end position="881"/>
    </location>
</feature>
<feature type="compositionally biased region" description="Polar residues" evidence="10">
    <location>
        <begin position="1807"/>
        <end position="1818"/>
    </location>
</feature>
<proteinExistence type="inferred from homology"/>
<evidence type="ECO:0000313" key="11">
    <source>
        <dbReference type="EnsemblMetazoa" id="AALB004109-PA"/>
    </source>
</evidence>
<dbReference type="InterPro" id="IPR014756">
    <property type="entry name" value="Ig_E-set"/>
</dbReference>
<feature type="region of interest" description="Disordered" evidence="10">
    <location>
        <begin position="232"/>
        <end position="267"/>
    </location>
</feature>
<evidence type="ECO:0000256" key="5">
    <source>
        <dbReference type="ARBA" id="ARBA00023043"/>
    </source>
</evidence>
<dbReference type="PROSITE" id="PS50096">
    <property type="entry name" value="IQ"/>
    <property type="match status" value="3"/>
</dbReference>
<dbReference type="SMART" id="SM01076">
    <property type="entry name" value="CG-1"/>
    <property type="match status" value="1"/>
</dbReference>
<dbReference type="FunFam" id="2.60.40.10:FF:000089">
    <property type="entry name" value="calmodulin-binding transcription activator 2 isoform X1"/>
    <property type="match status" value="1"/>
</dbReference>
<feature type="region of interest" description="Disordered" evidence="10">
    <location>
        <begin position="1551"/>
        <end position="1579"/>
    </location>
</feature>
<feature type="compositionally biased region" description="Low complexity" evidence="10">
    <location>
        <begin position="548"/>
        <end position="559"/>
    </location>
</feature>
<dbReference type="SUPFAM" id="SSF81296">
    <property type="entry name" value="E set domains"/>
    <property type="match status" value="1"/>
</dbReference>
<dbReference type="InterPro" id="IPR000048">
    <property type="entry name" value="IQ_motif_EF-hand-BS"/>
</dbReference>
<evidence type="ECO:0000256" key="2">
    <source>
        <dbReference type="ARBA" id="ARBA00008267"/>
    </source>
</evidence>
<dbReference type="SMART" id="SM00015">
    <property type="entry name" value="IQ"/>
    <property type="match status" value="3"/>
</dbReference>
<protein>
    <submittedName>
        <fullName evidence="11">Uncharacterized protein</fullName>
    </submittedName>
</protein>
<reference evidence="11 12" key="1">
    <citation type="journal article" date="2017" name="G3 (Bethesda)">
        <title>The Physical Genome Mapping of Anopheles albimanus Corrected Scaffold Misassemblies and Identified Interarm Rearrangements in Genus Anopheles.</title>
        <authorList>
            <person name="Artemov G.N."/>
            <person name="Peery A.N."/>
            <person name="Jiang X."/>
            <person name="Tu Z."/>
            <person name="Stegniy V.N."/>
            <person name="Sharakhova M.V."/>
            <person name="Sharakhov I.V."/>
        </authorList>
    </citation>
    <scope>NUCLEOTIDE SEQUENCE [LARGE SCALE GENOMIC DNA]</scope>
    <source>
        <strain evidence="11 12">ALBI9_A</strain>
    </source>
</reference>
<dbReference type="GO" id="GO:0048468">
    <property type="term" value="P:cell development"/>
    <property type="evidence" value="ECO:0007669"/>
    <property type="project" value="UniProtKB-ARBA"/>
</dbReference>
<organism evidence="11 12">
    <name type="scientific">Anopheles albimanus</name>
    <name type="common">New world malaria mosquito</name>
    <dbReference type="NCBI Taxonomy" id="7167"/>
    <lineage>
        <taxon>Eukaryota</taxon>
        <taxon>Metazoa</taxon>
        <taxon>Ecdysozoa</taxon>
        <taxon>Arthropoda</taxon>
        <taxon>Hexapoda</taxon>
        <taxon>Insecta</taxon>
        <taxon>Pterygota</taxon>
        <taxon>Neoptera</taxon>
        <taxon>Endopterygota</taxon>
        <taxon>Diptera</taxon>
        <taxon>Nematocera</taxon>
        <taxon>Culicoidea</taxon>
        <taxon>Culicidae</taxon>
        <taxon>Anophelinae</taxon>
        <taxon>Anopheles</taxon>
    </lineage>
</organism>
<dbReference type="FunFam" id="1.20.5.190:FF:000065">
    <property type="entry name" value="Calmodulin-binding transcription activator (Camta), drome"/>
    <property type="match status" value="1"/>
</dbReference>
<feature type="compositionally biased region" description="Polar residues" evidence="10">
    <location>
        <begin position="634"/>
        <end position="649"/>
    </location>
</feature>
<feature type="region of interest" description="Disordered" evidence="10">
    <location>
        <begin position="1233"/>
        <end position="1291"/>
    </location>
</feature>
<feature type="region of interest" description="Disordered" evidence="10">
    <location>
        <begin position="401"/>
        <end position="559"/>
    </location>
</feature>
<feature type="region of interest" description="Disordered" evidence="10">
    <location>
        <begin position="1915"/>
        <end position="1934"/>
    </location>
</feature>
<dbReference type="InterPro" id="IPR013783">
    <property type="entry name" value="Ig-like_fold"/>
</dbReference>
<evidence type="ECO:0000256" key="7">
    <source>
        <dbReference type="ARBA" id="ARBA00023163"/>
    </source>
</evidence>
<feature type="compositionally biased region" description="Polar residues" evidence="10">
    <location>
        <begin position="503"/>
        <end position="521"/>
    </location>
</feature>
<dbReference type="SMART" id="SM00248">
    <property type="entry name" value="ANK"/>
    <property type="match status" value="2"/>
</dbReference>
<evidence type="ECO:0000256" key="10">
    <source>
        <dbReference type="SAM" id="MobiDB-lite"/>
    </source>
</evidence>